<gene>
    <name evidence="2" type="ORF">OYT1_ch2026</name>
</gene>
<organism evidence="2 3">
    <name type="scientific">Ferriphaselus amnicola</name>
    <dbReference type="NCBI Taxonomy" id="1188319"/>
    <lineage>
        <taxon>Bacteria</taxon>
        <taxon>Pseudomonadati</taxon>
        <taxon>Pseudomonadota</taxon>
        <taxon>Betaproteobacteria</taxon>
        <taxon>Nitrosomonadales</taxon>
        <taxon>Gallionellaceae</taxon>
        <taxon>Ferriphaselus</taxon>
    </lineage>
</organism>
<keyword evidence="3" id="KW-1185">Reference proteome</keyword>
<dbReference type="STRING" id="1188319.OYT1_01017"/>
<dbReference type="CDD" id="cd02042">
    <property type="entry name" value="ParAB_family"/>
    <property type="match status" value="1"/>
</dbReference>
<dbReference type="InterPro" id="IPR050678">
    <property type="entry name" value="DNA_Partitioning_ATPase"/>
</dbReference>
<dbReference type="RefSeq" id="WP_062626214.1">
    <property type="nucleotide sequence ID" value="NZ_AP018738.1"/>
</dbReference>
<dbReference type="InterPro" id="IPR002586">
    <property type="entry name" value="CobQ/CobB/MinD/ParA_Nub-bd_dom"/>
</dbReference>
<dbReference type="AlphaFoldDB" id="A0A2Z6GDW8"/>
<reference evidence="2 3" key="1">
    <citation type="submission" date="2018-06" db="EMBL/GenBank/DDBJ databases">
        <title>OYT1 Genome Sequencing.</title>
        <authorList>
            <person name="Kato S."/>
            <person name="Itoh T."/>
            <person name="Ohkuma M."/>
        </authorList>
    </citation>
    <scope>NUCLEOTIDE SEQUENCE [LARGE SCALE GENOMIC DNA]</scope>
    <source>
        <strain evidence="2 3">OYT1</strain>
    </source>
</reference>
<feature type="domain" description="CobQ/CobB/MinD/ParA nucleotide binding" evidence="1">
    <location>
        <begin position="4"/>
        <end position="168"/>
    </location>
</feature>
<dbReference type="Gene3D" id="3.40.50.300">
    <property type="entry name" value="P-loop containing nucleotide triphosphate hydrolases"/>
    <property type="match status" value="1"/>
</dbReference>
<dbReference type="PANTHER" id="PTHR13696">
    <property type="entry name" value="P-LOOP CONTAINING NUCLEOSIDE TRIPHOSPHATE HYDROLASE"/>
    <property type="match status" value="1"/>
</dbReference>
<dbReference type="PANTHER" id="PTHR13696:SF96">
    <property type="entry name" value="COBQ_COBB_MIND_PARA NUCLEOTIDE BINDING DOMAIN-CONTAINING PROTEIN"/>
    <property type="match status" value="1"/>
</dbReference>
<dbReference type="KEGG" id="fam:OYT1_ch2026"/>
<dbReference type="Proteomes" id="UP000033070">
    <property type="component" value="Chromosome"/>
</dbReference>
<evidence type="ECO:0000313" key="3">
    <source>
        <dbReference type="Proteomes" id="UP000033070"/>
    </source>
</evidence>
<name>A0A2Z6GDW8_9PROT</name>
<dbReference type="OrthoDB" id="69313at2"/>
<dbReference type="EMBL" id="AP018738">
    <property type="protein sequence ID" value="BBE51552.1"/>
    <property type="molecule type" value="Genomic_DNA"/>
</dbReference>
<sequence>MQAVLIANPKGGSGKTTLAVNVAAYLASTGHHVALLDMDRQQSARLWLEQRPAELPMIWPLETKREERPDSDWLVIDSAAGLHGKNLERAIKLASKIIIPIGTSIFDMRASQNFLHVLSEEKAIRKGKLHVGVVGMRMSARTRAAATLEEFLTGLELPVLACLREAQVYVNTVMEGKSIFDLPLHQTVREREQWAGLQRWLEKP</sequence>
<proteinExistence type="predicted"/>
<protein>
    <submittedName>
        <fullName evidence="2">Chromosome-partitioning ATPase Soj</fullName>
    </submittedName>
</protein>
<evidence type="ECO:0000259" key="1">
    <source>
        <dbReference type="Pfam" id="PF01656"/>
    </source>
</evidence>
<accession>A0A2Z6GDW8</accession>
<dbReference type="Pfam" id="PF01656">
    <property type="entry name" value="CbiA"/>
    <property type="match status" value="1"/>
</dbReference>
<dbReference type="SUPFAM" id="SSF52540">
    <property type="entry name" value="P-loop containing nucleoside triphosphate hydrolases"/>
    <property type="match status" value="1"/>
</dbReference>
<evidence type="ECO:0000313" key="2">
    <source>
        <dbReference type="EMBL" id="BBE51552.1"/>
    </source>
</evidence>
<dbReference type="InterPro" id="IPR027417">
    <property type="entry name" value="P-loop_NTPase"/>
</dbReference>